<dbReference type="AlphaFoldDB" id="A0A7R9BX72"/>
<dbReference type="SUPFAM" id="SSF48452">
    <property type="entry name" value="TPR-like"/>
    <property type="match status" value="2"/>
</dbReference>
<evidence type="ECO:0000313" key="3">
    <source>
        <dbReference type="EMBL" id="CAD7283217.1"/>
    </source>
</evidence>
<evidence type="ECO:0000256" key="1">
    <source>
        <dbReference type="PROSITE-ProRule" id="PRU00339"/>
    </source>
</evidence>
<protein>
    <submittedName>
        <fullName evidence="3">Uncharacterized protein</fullName>
    </submittedName>
</protein>
<dbReference type="InterPro" id="IPR019734">
    <property type="entry name" value="TPR_rpt"/>
</dbReference>
<accession>A0A7R9BX72</accession>
<keyword evidence="4" id="KW-1185">Reference proteome</keyword>
<name>A0A7R9BX72_9CRUS</name>
<dbReference type="Proteomes" id="UP000678499">
    <property type="component" value="Unassembled WGS sequence"/>
</dbReference>
<dbReference type="EMBL" id="CAJPEX010005039">
    <property type="protein sequence ID" value="CAG0923369.1"/>
    <property type="molecule type" value="Genomic_DNA"/>
</dbReference>
<keyword evidence="1" id="KW-0802">TPR repeat</keyword>
<proteinExistence type="predicted"/>
<evidence type="ECO:0000313" key="4">
    <source>
        <dbReference type="Proteomes" id="UP000678499"/>
    </source>
</evidence>
<gene>
    <name evidence="3" type="ORF">NMOB1V02_LOCUS10834</name>
</gene>
<organism evidence="3">
    <name type="scientific">Notodromas monacha</name>
    <dbReference type="NCBI Taxonomy" id="399045"/>
    <lineage>
        <taxon>Eukaryota</taxon>
        <taxon>Metazoa</taxon>
        <taxon>Ecdysozoa</taxon>
        <taxon>Arthropoda</taxon>
        <taxon>Crustacea</taxon>
        <taxon>Oligostraca</taxon>
        <taxon>Ostracoda</taxon>
        <taxon>Podocopa</taxon>
        <taxon>Podocopida</taxon>
        <taxon>Cypridocopina</taxon>
        <taxon>Cypridoidea</taxon>
        <taxon>Cyprididae</taxon>
        <taxon>Notodromas</taxon>
    </lineage>
</organism>
<dbReference type="InterPro" id="IPR011990">
    <property type="entry name" value="TPR-like_helical_dom_sf"/>
</dbReference>
<evidence type="ECO:0000256" key="2">
    <source>
        <dbReference type="SAM" id="MobiDB-lite"/>
    </source>
</evidence>
<sequence length="956" mass="109199">MFRIFVRGGADRWWELIRLSREHFFGGSRRHLTAIEGAMSTRPSASSLFGARGTNILSASPKTRQQKSAKEQSMPPDLADTSTHFHWQCDQDLDLGALEEILHRLEKISEEPGPFLRPRLEAKLARGYFLFAHKGELQESVALIGEVNQFCKQQDSKDGSPETKDITWPERKKGIQHVAGAALANIIWRSKKSLVESQLKLMNSSGTYPKLETLGPEAKAAISGCKAFTLSIIGADRAAEAIAEYERAIKLNPDHSLYHMNLGIALYRYEKQTHDPNMLQRQLRAFQKAAEISDRQQWKDPLPHAFLGETLRRQASFHYFKMRSTLGYDDKSITDKGTIRELNDRASAEFQSSMKTMTQGGEISESVKALELCGHALGAMPEPMRDDKQALECLERAMTLDPDNPNVCHRIGLLHERTRRDLKTAIDFYRTAKKLQRTNNAAIFYDFIRAKSLLDKEYVPLDDFSALIWRNREETLVKAFCWRGLYFLKVANDPKSCLHDWLHALELDPAGKEMKYIPNGPSWCNPEPISGSKSSMASISPTFRDYVTELQNLVHDLSSNLGRDEDSSWAVELLVRRAWMESLVGSKTVASSLYNRAYEVLTRQKDVLGQQEILFQWMWNELDQNKIPEALERLHLIKYPTMLLKMVDPCCPGTVTSVPVQRSAKHTFGVDSSSSKDHVLVQSQPPARNAATSLLTLADHLCPNCDPIKKTINAIALVARVDHCRPCIDDEQETKCKEVLGLVPRHKCTAEKMLRTLCRRRFEMCKSVATGQPLEEKISAVKAVLEEAKKCRDRAYNTFIDEFYPYAKGRHYYPIVFNNSPKLYNMPRCDNQFWDQSLDQNKSRATSILLSYKVKRLNHIERKHEPVVQFLVDNCPMTSEKLWFMDHIERMVNEDKHSKEMILTTEQLDELFPIAHLSASFSEKVMEFFVHYTEDNGSGRNDLNDLFPVEDLSSLL</sequence>
<feature type="region of interest" description="Disordered" evidence="2">
    <location>
        <begin position="59"/>
        <end position="79"/>
    </location>
</feature>
<dbReference type="PROSITE" id="PS50005">
    <property type="entry name" value="TPR"/>
    <property type="match status" value="1"/>
</dbReference>
<dbReference type="OrthoDB" id="8193717at2759"/>
<dbReference type="EMBL" id="OA887076">
    <property type="protein sequence ID" value="CAD7283217.1"/>
    <property type="molecule type" value="Genomic_DNA"/>
</dbReference>
<dbReference type="Gene3D" id="1.25.40.10">
    <property type="entry name" value="Tetratricopeptide repeat domain"/>
    <property type="match status" value="2"/>
</dbReference>
<feature type="repeat" description="TPR" evidence="1">
    <location>
        <begin position="371"/>
        <end position="404"/>
    </location>
</feature>
<reference evidence="3" key="1">
    <citation type="submission" date="2020-11" db="EMBL/GenBank/DDBJ databases">
        <authorList>
            <person name="Tran Van P."/>
        </authorList>
    </citation>
    <scope>NUCLEOTIDE SEQUENCE</scope>
</reference>